<proteinExistence type="predicted"/>
<dbReference type="PANTHER" id="PTHR47272">
    <property type="entry name" value="DDE_TNP_1_7 DOMAIN-CONTAINING PROTEIN"/>
    <property type="match status" value="1"/>
</dbReference>
<organism evidence="1 2">
    <name type="scientific">Popillia japonica</name>
    <name type="common">Japanese beetle</name>
    <dbReference type="NCBI Taxonomy" id="7064"/>
    <lineage>
        <taxon>Eukaryota</taxon>
        <taxon>Metazoa</taxon>
        <taxon>Ecdysozoa</taxon>
        <taxon>Arthropoda</taxon>
        <taxon>Hexapoda</taxon>
        <taxon>Insecta</taxon>
        <taxon>Pterygota</taxon>
        <taxon>Neoptera</taxon>
        <taxon>Endopterygota</taxon>
        <taxon>Coleoptera</taxon>
        <taxon>Polyphaga</taxon>
        <taxon>Scarabaeiformia</taxon>
        <taxon>Scarabaeidae</taxon>
        <taxon>Rutelinae</taxon>
        <taxon>Popillia</taxon>
    </lineage>
</organism>
<evidence type="ECO:0000313" key="1">
    <source>
        <dbReference type="EMBL" id="KAK9738392.1"/>
    </source>
</evidence>
<protein>
    <recommendedName>
        <fullName evidence="3">PiggyBac transposable element-derived protein domain-containing protein</fullName>
    </recommendedName>
</protein>
<dbReference type="AlphaFoldDB" id="A0AAW1LYH5"/>
<reference evidence="1 2" key="1">
    <citation type="journal article" date="2024" name="BMC Genomics">
        <title>De novo assembly and annotation of Popillia japonica's genome with initial clues to its potential as an invasive pest.</title>
        <authorList>
            <person name="Cucini C."/>
            <person name="Boschi S."/>
            <person name="Funari R."/>
            <person name="Cardaioli E."/>
            <person name="Iannotti N."/>
            <person name="Marturano G."/>
            <person name="Paoli F."/>
            <person name="Bruttini M."/>
            <person name="Carapelli A."/>
            <person name="Frati F."/>
            <person name="Nardi F."/>
        </authorList>
    </citation>
    <scope>NUCLEOTIDE SEQUENCE [LARGE SCALE GENOMIC DNA]</scope>
    <source>
        <strain evidence="1">DMR45628</strain>
    </source>
</reference>
<dbReference type="Proteomes" id="UP001458880">
    <property type="component" value="Unassembled WGS sequence"/>
</dbReference>
<dbReference type="EMBL" id="JASPKY010000087">
    <property type="protein sequence ID" value="KAK9738392.1"/>
    <property type="molecule type" value="Genomic_DNA"/>
</dbReference>
<evidence type="ECO:0008006" key="3">
    <source>
        <dbReference type="Google" id="ProtNLM"/>
    </source>
</evidence>
<evidence type="ECO:0000313" key="2">
    <source>
        <dbReference type="Proteomes" id="UP001458880"/>
    </source>
</evidence>
<gene>
    <name evidence="1" type="ORF">QE152_g9902</name>
</gene>
<name>A0AAW1LYH5_POPJA</name>
<accession>A0AAW1LYH5</accession>
<sequence>MGGVDLQDSVLGLHPIQVRSKRLYHRMFYRILDVVEINAWILDRRIKPQLSQQNKIVPLSIVYWMLLKSTHGYWIEESNLSLASKIKLFLYLPSKQICSCVCSKCVAVNHTRRGRLLEFQNHKKNATSRKSAQVAKENLELNLRNKKKRDV</sequence>
<comment type="caution">
    <text evidence="1">The sequence shown here is derived from an EMBL/GenBank/DDBJ whole genome shotgun (WGS) entry which is preliminary data.</text>
</comment>
<keyword evidence="2" id="KW-1185">Reference proteome</keyword>